<dbReference type="Proteomes" id="UP001633002">
    <property type="component" value="Unassembled WGS sequence"/>
</dbReference>
<dbReference type="Gene3D" id="3.30.470.30">
    <property type="entry name" value="DNA ligase/mRNA capping enzyme"/>
    <property type="match status" value="1"/>
</dbReference>
<dbReference type="PANTHER" id="PTHR10367:SF17">
    <property type="entry name" value="MRNA-CAPPING ENZYME"/>
    <property type="match status" value="1"/>
</dbReference>
<comment type="caution">
    <text evidence="2">The sequence shown here is derived from an EMBL/GenBank/DDBJ whole genome shotgun (WGS) entry which is preliminary data.</text>
</comment>
<evidence type="ECO:0000313" key="3">
    <source>
        <dbReference type="Proteomes" id="UP001633002"/>
    </source>
</evidence>
<proteinExistence type="predicted"/>
<dbReference type="SUPFAM" id="SSF56091">
    <property type="entry name" value="DNA ligase/mRNA capping enzyme, catalytic domain"/>
    <property type="match status" value="1"/>
</dbReference>
<dbReference type="AlphaFoldDB" id="A0ABD3IE88"/>
<keyword evidence="3" id="KW-1185">Reference proteome</keyword>
<reference evidence="2 3" key="1">
    <citation type="submission" date="2024-09" db="EMBL/GenBank/DDBJ databases">
        <title>Chromosome-scale assembly of Riccia sorocarpa.</title>
        <authorList>
            <person name="Paukszto L."/>
        </authorList>
    </citation>
    <scope>NUCLEOTIDE SEQUENCE [LARGE SCALE GENOMIC DNA]</scope>
    <source>
        <strain evidence="2">LP-2024</strain>
        <tissue evidence="2">Aerial parts of the thallus</tissue>
    </source>
</reference>
<accession>A0ABD3IE88</accession>
<evidence type="ECO:0000259" key="1">
    <source>
        <dbReference type="Pfam" id="PF01331"/>
    </source>
</evidence>
<dbReference type="Pfam" id="PF01331">
    <property type="entry name" value="mRNA_cap_enzyme"/>
    <property type="match status" value="1"/>
</dbReference>
<dbReference type="InterPro" id="IPR001339">
    <property type="entry name" value="mRNA_cap_enzyme_adenylation"/>
</dbReference>
<feature type="domain" description="mRNA capping enzyme adenylation" evidence="1">
    <location>
        <begin position="131"/>
        <end position="187"/>
    </location>
</feature>
<dbReference type="InterPro" id="IPR051029">
    <property type="entry name" value="mRNA_Capping_Enz/RNA_Phosphat"/>
</dbReference>
<evidence type="ECO:0000313" key="2">
    <source>
        <dbReference type="EMBL" id="KAL3701796.1"/>
    </source>
</evidence>
<dbReference type="EMBL" id="JBJQOH010000001">
    <property type="protein sequence ID" value="KAL3701796.1"/>
    <property type="molecule type" value="Genomic_DNA"/>
</dbReference>
<dbReference type="PANTHER" id="PTHR10367">
    <property type="entry name" value="MRNA-CAPPING ENZYME"/>
    <property type="match status" value="1"/>
</dbReference>
<name>A0ABD3IE88_9MARC</name>
<sequence>MRVLDHLIKSDLSEEESYRIKQEIRSRFSNGGAISELEIDGMMTRYLGNHKNHYIDMLKHRLAASDHVSFHARSAEDAGDEPACPSAYYLRGLWMSQGMFVKRMTQLQESVMSSLDLPAQHHHNLKFPGSQPVSLDRKNLQLLRQRYYYATWKADGTRYMLFLTRDGCYLIDRNFRFRRVQLRFPTSVGSFFICVYPVNVSGNA</sequence>
<organism evidence="2 3">
    <name type="scientific">Riccia sorocarpa</name>
    <dbReference type="NCBI Taxonomy" id="122646"/>
    <lineage>
        <taxon>Eukaryota</taxon>
        <taxon>Viridiplantae</taxon>
        <taxon>Streptophyta</taxon>
        <taxon>Embryophyta</taxon>
        <taxon>Marchantiophyta</taxon>
        <taxon>Marchantiopsida</taxon>
        <taxon>Marchantiidae</taxon>
        <taxon>Marchantiales</taxon>
        <taxon>Ricciaceae</taxon>
        <taxon>Riccia</taxon>
    </lineage>
</organism>
<protein>
    <recommendedName>
        <fullName evidence="1">mRNA capping enzyme adenylation domain-containing protein</fullName>
    </recommendedName>
</protein>
<dbReference type="GO" id="GO:0003824">
    <property type="term" value="F:catalytic activity"/>
    <property type="evidence" value="ECO:0007669"/>
    <property type="project" value="UniProtKB-ARBA"/>
</dbReference>
<gene>
    <name evidence="2" type="ORF">R1sor_019818</name>
</gene>